<keyword evidence="1" id="KW-1133">Transmembrane helix</keyword>
<gene>
    <name evidence="2" type="ORF">OH76DRAFT_372673</name>
</gene>
<dbReference type="OrthoDB" id="10678482at2759"/>
<organism evidence="2 3">
    <name type="scientific">Lentinus brumalis</name>
    <dbReference type="NCBI Taxonomy" id="2498619"/>
    <lineage>
        <taxon>Eukaryota</taxon>
        <taxon>Fungi</taxon>
        <taxon>Dikarya</taxon>
        <taxon>Basidiomycota</taxon>
        <taxon>Agaricomycotina</taxon>
        <taxon>Agaricomycetes</taxon>
        <taxon>Polyporales</taxon>
        <taxon>Polyporaceae</taxon>
        <taxon>Lentinus</taxon>
    </lineage>
</organism>
<feature type="transmembrane region" description="Helical" evidence="1">
    <location>
        <begin position="20"/>
        <end position="41"/>
    </location>
</feature>
<keyword evidence="1" id="KW-0812">Transmembrane</keyword>
<evidence type="ECO:0000313" key="3">
    <source>
        <dbReference type="Proteomes" id="UP000256964"/>
    </source>
</evidence>
<dbReference type="AlphaFoldDB" id="A0A371DEL8"/>
<feature type="transmembrane region" description="Helical" evidence="1">
    <location>
        <begin position="136"/>
        <end position="163"/>
    </location>
</feature>
<proteinExistence type="predicted"/>
<name>A0A371DEL8_9APHY</name>
<feature type="transmembrane region" description="Helical" evidence="1">
    <location>
        <begin position="175"/>
        <end position="192"/>
    </location>
</feature>
<accession>A0A371DEL8</accession>
<evidence type="ECO:0000256" key="1">
    <source>
        <dbReference type="SAM" id="Phobius"/>
    </source>
</evidence>
<protein>
    <submittedName>
        <fullName evidence="2">Uncharacterized protein</fullName>
    </submittedName>
</protein>
<reference evidence="2 3" key="1">
    <citation type="journal article" date="2018" name="Biotechnol. Biofuels">
        <title>Integrative visual omics of the white-rot fungus Polyporus brumalis exposes the biotechnological potential of its oxidative enzymes for delignifying raw plant biomass.</title>
        <authorList>
            <person name="Miyauchi S."/>
            <person name="Rancon A."/>
            <person name="Drula E."/>
            <person name="Hage H."/>
            <person name="Chaduli D."/>
            <person name="Favel A."/>
            <person name="Grisel S."/>
            <person name="Henrissat B."/>
            <person name="Herpoel-Gimbert I."/>
            <person name="Ruiz-Duenas F.J."/>
            <person name="Chevret D."/>
            <person name="Hainaut M."/>
            <person name="Lin J."/>
            <person name="Wang M."/>
            <person name="Pangilinan J."/>
            <person name="Lipzen A."/>
            <person name="Lesage-Meessen L."/>
            <person name="Navarro D."/>
            <person name="Riley R."/>
            <person name="Grigoriev I.V."/>
            <person name="Zhou S."/>
            <person name="Raouche S."/>
            <person name="Rosso M.N."/>
        </authorList>
    </citation>
    <scope>NUCLEOTIDE SEQUENCE [LARGE SCALE GENOMIC DNA]</scope>
    <source>
        <strain evidence="2 3">BRFM 1820</strain>
    </source>
</reference>
<dbReference type="EMBL" id="KZ857397">
    <property type="protein sequence ID" value="RDX50922.1"/>
    <property type="molecule type" value="Genomic_DNA"/>
</dbReference>
<keyword evidence="1" id="KW-0472">Membrane</keyword>
<dbReference type="Proteomes" id="UP000256964">
    <property type="component" value="Unassembled WGS sequence"/>
</dbReference>
<sequence>MLHLFPPLSATRARPMPSRFLFLVFLVSIISTTPVPNHIWYGQCIVVLLGMCTVVDTSSPFGIHSSRLVLVTFRIPRYFPQIAFSIPSQLPNHPQPQYLLYRFPSVLLRHPSPWRTSLFRRRIDTPRVRRRRRLLLYLRVVLALFEFVRPAIDVLFCLSLPLYHLQLYVALDSDRRLLIPMSVTFVHTLSYFSTVQHSHHYQMYIVYTIIRLTYLFCLPVLLCFFWASPQSYGDHCFRLLSACRDPVPYTSISAKCDSETGRGQVCSRSRWQQTCTHNWTRQRACQQPNNGYTPTPHFCTQSLVYDVWHICTCAVCVRRALEMVVLRSWWLSAWGRISDGLLPSGFRSEISWLYVLLPTALHCDRAAEVQLSWLIREGDAEGHRTCG</sequence>
<keyword evidence="3" id="KW-1185">Reference proteome</keyword>
<evidence type="ECO:0000313" key="2">
    <source>
        <dbReference type="EMBL" id="RDX50922.1"/>
    </source>
</evidence>
<feature type="transmembrane region" description="Helical" evidence="1">
    <location>
        <begin position="204"/>
        <end position="227"/>
    </location>
</feature>